<keyword evidence="2" id="KW-1185">Reference proteome</keyword>
<reference evidence="1 2" key="1">
    <citation type="submission" date="2024-04" db="EMBL/GenBank/DDBJ databases">
        <title>Tritrichomonas musculus Genome.</title>
        <authorList>
            <person name="Alves-Ferreira E."/>
            <person name="Grigg M."/>
            <person name="Lorenzi H."/>
            <person name="Galac M."/>
        </authorList>
    </citation>
    <scope>NUCLEOTIDE SEQUENCE [LARGE SCALE GENOMIC DNA]</scope>
    <source>
        <strain evidence="1 2">EAF2021</strain>
    </source>
</reference>
<dbReference type="EMBL" id="JAPFFF010000007">
    <property type="protein sequence ID" value="KAK8885235.1"/>
    <property type="molecule type" value="Genomic_DNA"/>
</dbReference>
<dbReference type="Proteomes" id="UP001470230">
    <property type="component" value="Unassembled WGS sequence"/>
</dbReference>
<organism evidence="1 2">
    <name type="scientific">Tritrichomonas musculus</name>
    <dbReference type="NCBI Taxonomy" id="1915356"/>
    <lineage>
        <taxon>Eukaryota</taxon>
        <taxon>Metamonada</taxon>
        <taxon>Parabasalia</taxon>
        <taxon>Tritrichomonadida</taxon>
        <taxon>Tritrichomonadidae</taxon>
        <taxon>Tritrichomonas</taxon>
    </lineage>
</organism>
<proteinExistence type="predicted"/>
<protein>
    <submittedName>
        <fullName evidence="1">Uncharacterized protein</fullName>
    </submittedName>
</protein>
<gene>
    <name evidence="1" type="ORF">M9Y10_040680</name>
</gene>
<evidence type="ECO:0000313" key="1">
    <source>
        <dbReference type="EMBL" id="KAK8885235.1"/>
    </source>
</evidence>
<accession>A0ABR2K291</accession>
<comment type="caution">
    <text evidence="1">The sequence shown here is derived from an EMBL/GenBank/DDBJ whole genome shotgun (WGS) entry which is preliminary data.</text>
</comment>
<evidence type="ECO:0000313" key="2">
    <source>
        <dbReference type="Proteomes" id="UP001470230"/>
    </source>
</evidence>
<sequence length="89" mass="9765">MGIGIFKKMKNLFSKVGNTVKNIATKVVENLTKVVDTGRKIIDKKKPITSYIPGVGQVIDTIDKGLNMADNVCKIGRSLVNNKGEIIYK</sequence>
<name>A0ABR2K291_9EUKA</name>